<feature type="region of interest" description="Disordered" evidence="2">
    <location>
        <begin position="126"/>
        <end position="152"/>
    </location>
</feature>
<dbReference type="AlphaFoldDB" id="A0A6A6P302"/>
<dbReference type="PANTHER" id="PTHR15492">
    <property type="entry name" value="CYCLIN D1-BINDING PROTEIN 1"/>
    <property type="match status" value="1"/>
</dbReference>
<feature type="compositionally biased region" description="Basic and acidic residues" evidence="2">
    <location>
        <begin position="133"/>
        <end position="142"/>
    </location>
</feature>
<dbReference type="Pfam" id="PF13324">
    <property type="entry name" value="GCIP_N"/>
    <property type="match status" value="1"/>
</dbReference>
<evidence type="ECO:0000256" key="1">
    <source>
        <dbReference type="SAM" id="Coils"/>
    </source>
</evidence>
<evidence type="ECO:0000313" key="5">
    <source>
        <dbReference type="Proteomes" id="UP000799766"/>
    </source>
</evidence>
<dbReference type="OrthoDB" id="4088536at2759"/>
<proteinExistence type="predicted"/>
<dbReference type="InterPro" id="IPR026907">
    <property type="entry name" value="GCIP-like"/>
</dbReference>
<keyword evidence="1" id="KW-0175">Coiled coil</keyword>
<evidence type="ECO:0000313" key="4">
    <source>
        <dbReference type="EMBL" id="KAF2457833.1"/>
    </source>
</evidence>
<dbReference type="EMBL" id="MU001679">
    <property type="protein sequence ID" value="KAF2457833.1"/>
    <property type="molecule type" value="Genomic_DNA"/>
</dbReference>
<dbReference type="Proteomes" id="UP000799766">
    <property type="component" value="Unassembled WGS sequence"/>
</dbReference>
<feature type="domain" description="Cyclin-D1-binding protein 1-like N-terminal" evidence="3">
    <location>
        <begin position="210"/>
        <end position="274"/>
    </location>
</feature>
<gene>
    <name evidence="4" type="ORF">BDY21DRAFT_342924</name>
</gene>
<organism evidence="4 5">
    <name type="scientific">Lineolata rhizophorae</name>
    <dbReference type="NCBI Taxonomy" id="578093"/>
    <lineage>
        <taxon>Eukaryota</taxon>
        <taxon>Fungi</taxon>
        <taxon>Dikarya</taxon>
        <taxon>Ascomycota</taxon>
        <taxon>Pezizomycotina</taxon>
        <taxon>Dothideomycetes</taxon>
        <taxon>Dothideomycetes incertae sedis</taxon>
        <taxon>Lineolatales</taxon>
        <taxon>Lineolataceae</taxon>
        <taxon>Lineolata</taxon>
    </lineage>
</organism>
<dbReference type="PANTHER" id="PTHR15492:SF1">
    <property type="entry name" value="CYCLIN-D1-BINDING PROTEIN 1"/>
    <property type="match status" value="1"/>
</dbReference>
<name>A0A6A6P302_9PEZI</name>
<sequence>MAAFTPNQSDIRSLIALTKSIQTLTSQYFAALTSAAPTPSLAQTSSWSAASSSATSSRAVTSQTSPQEAPPLLPILRDAASLLKAHTTRLSLLLINNPYTPSAISSVLRDIANTALPTMIGAVDLAGGISRSPDPKTREEASRTAPVGSNQPTAEPIPRVLLLEVRARVRRVLREVDALLADVINGAEQELSRAWDNTTKSNASSACTEALNISTGAEAAIRDCLASTGVLWEACDALVELEKVGLVGLVVKRAEEWRELIKDAAVELKEWADDVEEEEDEGIVADDFGSNAEGVDEIFDTPNKFPRNDHQLRMQLERSIKKIKMVGMLYEALTKRRLMSFPPSAQHPSAQGESHRCLRTLDALMDILKALPDTVDELAGAFYELDRERAELMLSKCCDDARGAADLVRTSWRGDEDQFTAWSRMWNNALQA</sequence>
<protein>
    <recommendedName>
        <fullName evidence="3">Cyclin-D1-binding protein 1-like N-terminal domain-containing protein</fullName>
    </recommendedName>
</protein>
<accession>A0A6A6P302</accession>
<dbReference type="InterPro" id="IPR049317">
    <property type="entry name" value="GCIP-like_N"/>
</dbReference>
<keyword evidence="5" id="KW-1185">Reference proteome</keyword>
<dbReference type="Gene3D" id="1.20.1410.10">
    <property type="entry name" value="I/LWEQ domain"/>
    <property type="match status" value="1"/>
</dbReference>
<evidence type="ECO:0000256" key="2">
    <source>
        <dbReference type="SAM" id="MobiDB-lite"/>
    </source>
</evidence>
<evidence type="ECO:0000259" key="3">
    <source>
        <dbReference type="Pfam" id="PF13324"/>
    </source>
</evidence>
<reference evidence="4" key="1">
    <citation type="journal article" date="2020" name="Stud. Mycol.">
        <title>101 Dothideomycetes genomes: a test case for predicting lifestyles and emergence of pathogens.</title>
        <authorList>
            <person name="Haridas S."/>
            <person name="Albert R."/>
            <person name="Binder M."/>
            <person name="Bloem J."/>
            <person name="Labutti K."/>
            <person name="Salamov A."/>
            <person name="Andreopoulos B."/>
            <person name="Baker S."/>
            <person name="Barry K."/>
            <person name="Bills G."/>
            <person name="Bluhm B."/>
            <person name="Cannon C."/>
            <person name="Castanera R."/>
            <person name="Culley D."/>
            <person name="Daum C."/>
            <person name="Ezra D."/>
            <person name="Gonzalez J."/>
            <person name="Henrissat B."/>
            <person name="Kuo A."/>
            <person name="Liang C."/>
            <person name="Lipzen A."/>
            <person name="Lutzoni F."/>
            <person name="Magnuson J."/>
            <person name="Mondo S."/>
            <person name="Nolan M."/>
            <person name="Ohm R."/>
            <person name="Pangilinan J."/>
            <person name="Park H.-J."/>
            <person name="Ramirez L."/>
            <person name="Alfaro M."/>
            <person name="Sun H."/>
            <person name="Tritt A."/>
            <person name="Yoshinaga Y."/>
            <person name="Zwiers L.-H."/>
            <person name="Turgeon B."/>
            <person name="Goodwin S."/>
            <person name="Spatafora J."/>
            <person name="Crous P."/>
            <person name="Grigoriev I."/>
        </authorList>
    </citation>
    <scope>NUCLEOTIDE SEQUENCE</scope>
    <source>
        <strain evidence="4">ATCC 16933</strain>
    </source>
</reference>
<dbReference type="GO" id="GO:0005634">
    <property type="term" value="C:nucleus"/>
    <property type="evidence" value="ECO:0007669"/>
    <property type="project" value="TreeGrafter"/>
</dbReference>
<feature type="coiled-coil region" evidence="1">
    <location>
        <begin position="254"/>
        <end position="281"/>
    </location>
</feature>